<proteinExistence type="predicted"/>
<gene>
    <name evidence="1" type="ORF">ThimaDRAFT_2198</name>
</gene>
<accession>F9UAM8</accession>
<evidence type="ECO:0000313" key="2">
    <source>
        <dbReference type="Proteomes" id="UP000005459"/>
    </source>
</evidence>
<dbReference type="OrthoDB" id="9894369at2"/>
<dbReference type="AlphaFoldDB" id="F9UAM8"/>
<dbReference type="RefSeq" id="WP_007193073.1">
    <property type="nucleotide sequence ID" value="NZ_AFWV01000006.1"/>
</dbReference>
<sequence>MTDSTTPKTTSAQRQAALRRRASELAYGLDDSEIGKAADSTLFEAIPQAFRLKQSVAIESIAAELVRRLRARSVTVTTPEAPEVTVTIPEPPPVTVTEPQPKRVTVTSQTDQATVGLHGVTVTKRGYPPAVKQMAIGMLDAGASSRDVCEAIQAAHGKAPDVSNLARLARGWRETL</sequence>
<dbReference type="EMBL" id="AFWV01000006">
    <property type="protein sequence ID" value="EGV18780.1"/>
    <property type="molecule type" value="Genomic_DNA"/>
</dbReference>
<organism evidence="1 2">
    <name type="scientific">Thiocapsa marina 5811</name>
    <dbReference type="NCBI Taxonomy" id="768671"/>
    <lineage>
        <taxon>Bacteria</taxon>
        <taxon>Pseudomonadati</taxon>
        <taxon>Pseudomonadota</taxon>
        <taxon>Gammaproteobacteria</taxon>
        <taxon>Chromatiales</taxon>
        <taxon>Chromatiaceae</taxon>
        <taxon>Thiocapsa</taxon>
    </lineage>
</organism>
<dbReference type="Proteomes" id="UP000005459">
    <property type="component" value="Unassembled WGS sequence"/>
</dbReference>
<dbReference type="eggNOG" id="ENOG5033D6S">
    <property type="taxonomic scope" value="Bacteria"/>
</dbReference>
<reference evidence="1 2" key="1">
    <citation type="submission" date="2011-06" db="EMBL/GenBank/DDBJ databases">
        <title>The draft genome of Thiocapsa marina 5811.</title>
        <authorList>
            <consortium name="US DOE Joint Genome Institute (JGI-PGF)"/>
            <person name="Lucas S."/>
            <person name="Han J."/>
            <person name="Cheng J.-F."/>
            <person name="Goodwin L."/>
            <person name="Pitluck S."/>
            <person name="Peters L."/>
            <person name="Land M.L."/>
            <person name="Hauser L."/>
            <person name="Vogl K."/>
            <person name="Liu Z."/>
            <person name="Imhoff J."/>
            <person name="Thiel V."/>
            <person name="Frigaard N.-U."/>
            <person name="Bryant D."/>
            <person name="Woyke T.J."/>
        </authorList>
    </citation>
    <scope>NUCLEOTIDE SEQUENCE [LARGE SCALE GENOMIC DNA]</scope>
    <source>
        <strain evidence="1 2">5811</strain>
    </source>
</reference>
<evidence type="ECO:0000313" key="1">
    <source>
        <dbReference type="EMBL" id="EGV18780.1"/>
    </source>
</evidence>
<name>F9UAM8_9GAMM</name>
<protein>
    <submittedName>
        <fullName evidence="1">Uncharacterized protein</fullName>
    </submittedName>
</protein>
<keyword evidence="2" id="KW-1185">Reference proteome</keyword>